<protein>
    <submittedName>
        <fullName evidence="1">Uncharacterized protein</fullName>
    </submittedName>
</protein>
<proteinExistence type="predicted"/>
<comment type="caution">
    <text evidence="1">The sequence shown here is derived from an EMBL/GenBank/DDBJ whole genome shotgun (WGS) entry which is preliminary data.</text>
</comment>
<evidence type="ECO:0000313" key="2">
    <source>
        <dbReference type="Proteomes" id="UP001219525"/>
    </source>
</evidence>
<keyword evidence="2" id="KW-1185">Reference proteome</keyword>
<accession>A0AAD6YUA3</accession>
<name>A0AAD6YUA3_9AGAR</name>
<reference evidence="1" key="1">
    <citation type="submission" date="2023-03" db="EMBL/GenBank/DDBJ databases">
        <title>Massive genome expansion in bonnet fungi (Mycena s.s.) driven by repeated elements and novel gene families across ecological guilds.</title>
        <authorList>
            <consortium name="Lawrence Berkeley National Laboratory"/>
            <person name="Harder C.B."/>
            <person name="Miyauchi S."/>
            <person name="Viragh M."/>
            <person name="Kuo A."/>
            <person name="Thoen E."/>
            <person name="Andreopoulos B."/>
            <person name="Lu D."/>
            <person name="Skrede I."/>
            <person name="Drula E."/>
            <person name="Henrissat B."/>
            <person name="Morin E."/>
            <person name="Kohler A."/>
            <person name="Barry K."/>
            <person name="LaButti K."/>
            <person name="Morin E."/>
            <person name="Salamov A."/>
            <person name="Lipzen A."/>
            <person name="Mereny Z."/>
            <person name="Hegedus B."/>
            <person name="Baldrian P."/>
            <person name="Stursova M."/>
            <person name="Weitz H."/>
            <person name="Taylor A."/>
            <person name="Grigoriev I.V."/>
            <person name="Nagy L.G."/>
            <person name="Martin F."/>
            <person name="Kauserud H."/>
        </authorList>
    </citation>
    <scope>NUCLEOTIDE SEQUENCE</scope>
    <source>
        <strain evidence="1">9144</strain>
    </source>
</reference>
<dbReference type="AlphaFoldDB" id="A0AAD6YUA3"/>
<dbReference type="Proteomes" id="UP001219525">
    <property type="component" value="Unassembled WGS sequence"/>
</dbReference>
<gene>
    <name evidence="1" type="ORF">GGX14DRAFT_581637</name>
</gene>
<dbReference type="EMBL" id="JARJCW010000001">
    <property type="protein sequence ID" value="KAJ7229932.1"/>
    <property type="molecule type" value="Genomic_DNA"/>
</dbReference>
<sequence>MDIWIFGRQDGKDARLVASQLVLDALDGLADALGVCAIGHGSGVLHAPSRCCTIRSAVVEQRKVTHIPDLHAAHAVVLAVHATPHVVHAAHARGRCRSRRRILRRMPMPQPLAWAAAPVERLVVRTLDGVGGQISHCNAASGERTSSTVPEGAGADVLRKILPVSIVVCMMSWGAKRNMRETDGVELLDGEDDDVVALHKEPSERVPGQELEDGELVTLFGRRICGAGAQRAYLRAIDVDSGQPASVEGERAPAGRDGVASAYLNRPSGPREYRPTKNVQFLLQQGTVNQIFDIACEAADVGKPE</sequence>
<organism evidence="1 2">
    <name type="scientific">Mycena pura</name>
    <dbReference type="NCBI Taxonomy" id="153505"/>
    <lineage>
        <taxon>Eukaryota</taxon>
        <taxon>Fungi</taxon>
        <taxon>Dikarya</taxon>
        <taxon>Basidiomycota</taxon>
        <taxon>Agaricomycotina</taxon>
        <taxon>Agaricomycetes</taxon>
        <taxon>Agaricomycetidae</taxon>
        <taxon>Agaricales</taxon>
        <taxon>Marasmiineae</taxon>
        <taxon>Mycenaceae</taxon>
        <taxon>Mycena</taxon>
    </lineage>
</organism>
<evidence type="ECO:0000313" key="1">
    <source>
        <dbReference type="EMBL" id="KAJ7229932.1"/>
    </source>
</evidence>